<gene>
    <name evidence="2" type="ORF">C3B51_20040</name>
</gene>
<dbReference type="AlphaFoldDB" id="A0A4Q7E016"/>
<evidence type="ECO:0000313" key="3">
    <source>
        <dbReference type="Proteomes" id="UP000292345"/>
    </source>
</evidence>
<evidence type="ECO:0000313" key="2">
    <source>
        <dbReference type="EMBL" id="RZM74107.1"/>
    </source>
</evidence>
<reference evidence="2 3" key="1">
    <citation type="submission" date="2018-01" db="EMBL/GenBank/DDBJ databases">
        <title>Co-occurrence of chitin degradation, pigmentation and bioactivity in marine Pseudoalteromonas.</title>
        <authorList>
            <person name="Paulsen S."/>
            <person name="Gram L."/>
            <person name="Machado H."/>
        </authorList>
    </citation>
    <scope>NUCLEOTIDE SEQUENCE [LARGE SCALE GENOMIC DNA]</scope>
    <source>
        <strain evidence="2 3">S1946</strain>
    </source>
</reference>
<organism evidence="2 3">
    <name type="scientific">Pseudoalteromonas rubra</name>
    <dbReference type="NCBI Taxonomy" id="43658"/>
    <lineage>
        <taxon>Bacteria</taxon>
        <taxon>Pseudomonadati</taxon>
        <taxon>Pseudomonadota</taxon>
        <taxon>Gammaproteobacteria</taxon>
        <taxon>Alteromonadales</taxon>
        <taxon>Pseudoalteromonadaceae</taxon>
        <taxon>Pseudoalteromonas</taxon>
    </lineage>
</organism>
<evidence type="ECO:0000256" key="1">
    <source>
        <dbReference type="SAM" id="SignalP"/>
    </source>
</evidence>
<dbReference type="Pfam" id="PF12514">
    <property type="entry name" value="DUF3718"/>
    <property type="match status" value="1"/>
</dbReference>
<feature type="signal peptide" evidence="1">
    <location>
        <begin position="1"/>
        <end position="45"/>
    </location>
</feature>
<name>A0A4Q7E016_9GAMM</name>
<comment type="caution">
    <text evidence="2">The sequence shown here is derived from an EMBL/GenBank/DDBJ whole genome shotgun (WGS) entry which is preliminary data.</text>
</comment>
<protein>
    <recommendedName>
        <fullName evidence="4">DUF3718 domain-containing protein</fullName>
    </recommendedName>
</protein>
<sequence>MVTVFCTIRINTYCELCINLEKIMKLAATLLLSPVLLATSLSATAGKVEFVAADNSVATQLCVAVGTNHRLTLLKELTEHRISRAIVADKLTCNDMTVPQFTKKFALHKTAGLLNIDFTTDTSIRDIAMTDSKQTVVVSGSR</sequence>
<dbReference type="InterPro" id="IPR022193">
    <property type="entry name" value="DUF3718"/>
</dbReference>
<dbReference type="Proteomes" id="UP000292345">
    <property type="component" value="Unassembled WGS sequence"/>
</dbReference>
<keyword evidence="1" id="KW-0732">Signal</keyword>
<dbReference type="EMBL" id="PPUZ01000068">
    <property type="protein sequence ID" value="RZM74107.1"/>
    <property type="molecule type" value="Genomic_DNA"/>
</dbReference>
<evidence type="ECO:0008006" key="4">
    <source>
        <dbReference type="Google" id="ProtNLM"/>
    </source>
</evidence>
<accession>A0A4Q7E016</accession>
<proteinExistence type="predicted"/>
<feature type="chain" id="PRO_5020205657" description="DUF3718 domain-containing protein" evidence="1">
    <location>
        <begin position="46"/>
        <end position="142"/>
    </location>
</feature>